<name>A0A3B0UQK8_9ZZZZ</name>
<organism evidence="1">
    <name type="scientific">hydrothermal vent metagenome</name>
    <dbReference type="NCBI Taxonomy" id="652676"/>
    <lineage>
        <taxon>unclassified sequences</taxon>
        <taxon>metagenomes</taxon>
        <taxon>ecological metagenomes</taxon>
    </lineage>
</organism>
<dbReference type="PANTHER" id="PTHR33706">
    <property type="entry name" value="MORN VARIANT REPEAT PROTEIN"/>
    <property type="match status" value="1"/>
</dbReference>
<evidence type="ECO:0000313" key="1">
    <source>
        <dbReference type="EMBL" id="VAW26879.1"/>
    </source>
</evidence>
<dbReference type="AlphaFoldDB" id="A0A3B0UQK8"/>
<dbReference type="PANTHER" id="PTHR33706:SF1">
    <property type="entry name" value="TPR REPEAT PROTEIN"/>
    <property type="match status" value="1"/>
</dbReference>
<proteinExistence type="predicted"/>
<dbReference type="Gene3D" id="3.90.930.1">
    <property type="match status" value="1"/>
</dbReference>
<dbReference type="Gene3D" id="2.20.110.10">
    <property type="entry name" value="Histone H3 K4-specific methyltransferase SET7/9 N-terminal domain"/>
    <property type="match status" value="2"/>
</dbReference>
<sequence length="222" mass="25447">MSKITNIIIYSLVILTMSTHSLQAQAKINQFNSKGERIGLWKKKYNNGRIRYVGQFENGKEVGAFRYYSAKSSKFPIVIKTFIRGTNLAKVKFYTEEGVLESKGEMEGKKRIGKWVYYNTDGKSILSEESYMNGLLNGEAKTYYASGKITEILNYKNGKLHGNIKRFADNGNLLDDLNYVDGKLQGLAKYYNLQGKLIYRGAYDNDERIGKWEYFENGKPID</sequence>
<dbReference type="SUPFAM" id="SSF82185">
    <property type="entry name" value="Histone H3 K4-specific methyltransferase SET7/9 N-terminal domain"/>
    <property type="match status" value="2"/>
</dbReference>
<feature type="non-terminal residue" evidence="1">
    <location>
        <position position="222"/>
    </location>
</feature>
<dbReference type="EMBL" id="UOER01000648">
    <property type="protein sequence ID" value="VAW26879.1"/>
    <property type="molecule type" value="Genomic_DNA"/>
</dbReference>
<accession>A0A3B0UQK8</accession>
<evidence type="ECO:0008006" key="2">
    <source>
        <dbReference type="Google" id="ProtNLM"/>
    </source>
</evidence>
<reference evidence="1" key="1">
    <citation type="submission" date="2018-06" db="EMBL/GenBank/DDBJ databases">
        <authorList>
            <person name="Zhirakovskaya E."/>
        </authorList>
    </citation>
    <scope>NUCLEOTIDE SEQUENCE</scope>
</reference>
<gene>
    <name evidence="1" type="ORF">MNBD_BACTEROID04-1255</name>
</gene>
<protein>
    <recommendedName>
        <fullName evidence="2">Phophatidylinositol-4-phosphate 5-kinase</fullName>
    </recommendedName>
</protein>
<dbReference type="Pfam" id="PF07661">
    <property type="entry name" value="MORN_2"/>
    <property type="match status" value="1"/>
</dbReference>
<dbReference type="InterPro" id="IPR011652">
    <property type="entry name" value="MORN_2"/>
</dbReference>